<dbReference type="EMBL" id="FJ872374">
    <property type="protein sequence ID" value="ACO70929.1"/>
    <property type="molecule type" value="Genomic_DNA"/>
</dbReference>
<evidence type="ECO:0000313" key="1">
    <source>
        <dbReference type="EMBL" id="ACO70929.1"/>
    </source>
</evidence>
<name>D2DXV6_9BACT</name>
<accession>D2DXV6</accession>
<reference evidence="1" key="1">
    <citation type="journal article" date="2010" name="FEMS Microbiol. Ecol.">
        <title>Phylogenetic and metagenomic analysis of Verrucomicrobia in former agricultural grassland soil.</title>
        <authorList>
            <person name="Kielak A."/>
            <person name="Rodrigues J.L.M."/>
            <person name="Kuramae E.E."/>
            <person name="Chain P.S.G."/>
            <person name="van Veen J.A."/>
            <person name="Kowalchuk G.A."/>
        </authorList>
    </citation>
    <scope>NUCLEOTIDE SEQUENCE</scope>
</reference>
<sequence>MQATAEQRIDALEREVAELRATVLRLTPVKKDWQSTVGMFADDETFDEAVRLGREYREQQQP</sequence>
<protein>
    <submittedName>
        <fullName evidence="1">Uncharacterized protein</fullName>
    </submittedName>
</protein>
<proteinExistence type="predicted"/>
<organism evidence="1">
    <name type="scientific">uncultured Verrucomicrobiota bacterium</name>
    <dbReference type="NCBI Taxonomy" id="156588"/>
    <lineage>
        <taxon>Bacteria</taxon>
        <taxon>Pseudomonadati</taxon>
        <taxon>Verrucomicrobiota</taxon>
        <taxon>environmental samples</taxon>
    </lineage>
</organism>
<dbReference type="AlphaFoldDB" id="D2DXV6"/>